<dbReference type="PANTHER" id="PTHR46696:SF4">
    <property type="entry name" value="BIOTIN BIOSYNTHESIS CYTOCHROME P450"/>
    <property type="match status" value="1"/>
</dbReference>
<dbReference type="GO" id="GO:0006707">
    <property type="term" value="P:cholesterol catabolic process"/>
    <property type="evidence" value="ECO:0007669"/>
    <property type="project" value="TreeGrafter"/>
</dbReference>
<evidence type="ECO:0000313" key="8">
    <source>
        <dbReference type="Proteomes" id="UP000019141"/>
    </source>
</evidence>
<dbReference type="Proteomes" id="UP000019141">
    <property type="component" value="Unassembled WGS sequence"/>
</dbReference>
<keyword evidence="2" id="KW-0349">Heme</keyword>
<dbReference type="Pfam" id="PF00067">
    <property type="entry name" value="p450"/>
    <property type="match status" value="1"/>
</dbReference>
<dbReference type="Gene3D" id="1.10.630.10">
    <property type="entry name" value="Cytochrome P450"/>
    <property type="match status" value="1"/>
</dbReference>
<accession>W4LNJ3</accession>
<keyword evidence="8" id="KW-1185">Reference proteome</keyword>
<dbReference type="InterPro" id="IPR001128">
    <property type="entry name" value="Cyt_P450"/>
</dbReference>
<dbReference type="GO" id="GO:0020037">
    <property type="term" value="F:heme binding"/>
    <property type="evidence" value="ECO:0007669"/>
    <property type="project" value="InterPro"/>
</dbReference>
<comment type="similarity">
    <text evidence="1">Belongs to the cytochrome P450 family.</text>
</comment>
<keyword evidence="3" id="KW-0479">Metal-binding</keyword>
<proteinExistence type="inferred from homology"/>
<evidence type="ECO:0000256" key="2">
    <source>
        <dbReference type="ARBA" id="ARBA00022617"/>
    </source>
</evidence>
<evidence type="ECO:0000313" key="7">
    <source>
        <dbReference type="EMBL" id="ETW99449.1"/>
    </source>
</evidence>
<dbReference type="EMBL" id="AZHW01000445">
    <property type="protein sequence ID" value="ETW99449.1"/>
    <property type="molecule type" value="Genomic_DNA"/>
</dbReference>
<keyword evidence="6" id="KW-0503">Monooxygenase</keyword>
<evidence type="ECO:0000256" key="5">
    <source>
        <dbReference type="ARBA" id="ARBA00023004"/>
    </source>
</evidence>
<dbReference type="PANTHER" id="PTHR46696">
    <property type="entry name" value="P450, PUTATIVE (EUROFUNG)-RELATED"/>
    <property type="match status" value="1"/>
</dbReference>
<evidence type="ECO:0000256" key="3">
    <source>
        <dbReference type="ARBA" id="ARBA00022723"/>
    </source>
</evidence>
<evidence type="ECO:0000256" key="6">
    <source>
        <dbReference type="ARBA" id="ARBA00023033"/>
    </source>
</evidence>
<dbReference type="FunFam" id="1.10.630.10:FF:000018">
    <property type="entry name" value="Cytochrome P450 monooxygenase"/>
    <property type="match status" value="1"/>
</dbReference>
<dbReference type="HOGENOM" id="CLU_033716_0_2_7"/>
<keyword evidence="5" id="KW-0408">Iron</keyword>
<sequence>MQTITHYSPFSSAVRENPYPHYDWLRREHPVYYNERHDFWTLSRYQDVVKAVRTPEIFSSAKGVGLDKRYGLSMIAHDPPDHTRLRKLVIKAFTPRQIASYEPQIQAIIDGLLDDVLAKGSFELVEDLAIPLPVTVIAHVLGVDPEYRRDFKRWSDDVVNFTAGNAPAEAREQLRESWKEFCDYFSDMMEARLRDPQDDVVTILAQAQDEGDSLTVIEFLNFCQLLLVAGNETTTNLISNGVLAFNEFPEEAERLRRHPELAKHMVEEVLRYDTPVQLTYRTTTQDIDIHGVTIPEDTKVALLWGSANRDPEMFDKADRLDITRDPNPHVAFAAGIHYCLGASLARLEMRLTMETLARRMRHLEIDPDGGCERIDTALLRGMQRIPMVFEPA</sequence>
<dbReference type="CDD" id="cd20625">
    <property type="entry name" value="CYP164-like"/>
    <property type="match status" value="1"/>
</dbReference>
<organism evidence="7 8">
    <name type="scientific">Entotheonella factor</name>
    <dbReference type="NCBI Taxonomy" id="1429438"/>
    <lineage>
        <taxon>Bacteria</taxon>
        <taxon>Pseudomonadati</taxon>
        <taxon>Nitrospinota/Tectimicrobiota group</taxon>
        <taxon>Candidatus Tectimicrobiota</taxon>
        <taxon>Candidatus Entotheonellia</taxon>
        <taxon>Candidatus Entotheonellales</taxon>
        <taxon>Candidatus Entotheonellaceae</taxon>
        <taxon>Candidatus Entotheonella</taxon>
    </lineage>
</organism>
<keyword evidence="4" id="KW-0560">Oxidoreductase</keyword>
<reference evidence="7 8" key="1">
    <citation type="journal article" date="2014" name="Nature">
        <title>An environmental bacterial taxon with a large and distinct metabolic repertoire.</title>
        <authorList>
            <person name="Wilson M.C."/>
            <person name="Mori T."/>
            <person name="Ruckert C."/>
            <person name="Uria A.R."/>
            <person name="Helf M.J."/>
            <person name="Takada K."/>
            <person name="Gernert C."/>
            <person name="Steffens U.A."/>
            <person name="Heycke N."/>
            <person name="Schmitt S."/>
            <person name="Rinke C."/>
            <person name="Helfrich E.J."/>
            <person name="Brachmann A.O."/>
            <person name="Gurgui C."/>
            <person name="Wakimoto T."/>
            <person name="Kracht M."/>
            <person name="Crusemann M."/>
            <person name="Hentschel U."/>
            <person name="Abe I."/>
            <person name="Matsunaga S."/>
            <person name="Kalinowski J."/>
            <person name="Takeyama H."/>
            <person name="Piel J."/>
        </authorList>
    </citation>
    <scope>NUCLEOTIDE SEQUENCE [LARGE SCALE GENOMIC DNA]</scope>
    <source>
        <strain evidence="8">TSY1</strain>
    </source>
</reference>
<dbReference type="GO" id="GO:0036199">
    <property type="term" value="F:cholest-4-en-3-one 26-monooxygenase activity"/>
    <property type="evidence" value="ECO:0007669"/>
    <property type="project" value="TreeGrafter"/>
</dbReference>
<evidence type="ECO:0000256" key="1">
    <source>
        <dbReference type="ARBA" id="ARBA00010617"/>
    </source>
</evidence>
<dbReference type="SUPFAM" id="SSF48264">
    <property type="entry name" value="Cytochrome P450"/>
    <property type="match status" value="1"/>
</dbReference>
<protein>
    <recommendedName>
        <fullName evidence="9">Cytochrome P450</fullName>
    </recommendedName>
</protein>
<dbReference type="InterPro" id="IPR002397">
    <property type="entry name" value="Cyt_P450_B"/>
</dbReference>
<dbReference type="InterPro" id="IPR036396">
    <property type="entry name" value="Cyt_P450_sf"/>
</dbReference>
<evidence type="ECO:0000256" key="4">
    <source>
        <dbReference type="ARBA" id="ARBA00023002"/>
    </source>
</evidence>
<dbReference type="PATRIC" id="fig|1429438.4.peg.2978"/>
<dbReference type="PRINTS" id="PR00359">
    <property type="entry name" value="BP450"/>
</dbReference>
<comment type="caution">
    <text evidence="7">The sequence shown here is derived from an EMBL/GenBank/DDBJ whole genome shotgun (WGS) entry which is preliminary data.</text>
</comment>
<dbReference type="AlphaFoldDB" id="W4LNJ3"/>
<dbReference type="GO" id="GO:0008395">
    <property type="term" value="F:steroid hydroxylase activity"/>
    <property type="evidence" value="ECO:0007669"/>
    <property type="project" value="TreeGrafter"/>
</dbReference>
<gene>
    <name evidence="7" type="ORF">ETSY1_15005</name>
</gene>
<dbReference type="GO" id="GO:0005506">
    <property type="term" value="F:iron ion binding"/>
    <property type="evidence" value="ECO:0007669"/>
    <property type="project" value="InterPro"/>
</dbReference>
<name>W4LNJ3_ENTF1</name>
<evidence type="ECO:0008006" key="9">
    <source>
        <dbReference type="Google" id="ProtNLM"/>
    </source>
</evidence>